<dbReference type="OrthoDB" id="9773381at2"/>
<dbReference type="InterPro" id="IPR032274">
    <property type="entry name" value="DUF4835"/>
</dbReference>
<reference evidence="2 3" key="1">
    <citation type="submission" date="2018-09" db="EMBL/GenBank/DDBJ databases">
        <title>Genomic Encyclopedia of Archaeal and Bacterial Type Strains, Phase II (KMG-II): from individual species to whole genera.</title>
        <authorList>
            <person name="Goeker M."/>
        </authorList>
    </citation>
    <scope>NUCLEOTIDE SEQUENCE [LARGE SCALE GENOMIC DNA]</scope>
    <source>
        <strain evidence="2 3">DSM 26283</strain>
    </source>
</reference>
<evidence type="ECO:0000313" key="3">
    <source>
        <dbReference type="Proteomes" id="UP000284892"/>
    </source>
</evidence>
<dbReference type="Proteomes" id="UP000284892">
    <property type="component" value="Unassembled WGS sequence"/>
</dbReference>
<keyword evidence="1" id="KW-0732">Signal</keyword>
<dbReference type="EMBL" id="RAQJ01000002">
    <property type="protein sequence ID" value="RKE95081.1"/>
    <property type="molecule type" value="Genomic_DNA"/>
</dbReference>
<proteinExistence type="predicted"/>
<dbReference type="AlphaFoldDB" id="A0A420DLK4"/>
<organism evidence="2 3">
    <name type="scientific">Ichthyenterobacterium magnum</name>
    <dbReference type="NCBI Taxonomy" id="1230530"/>
    <lineage>
        <taxon>Bacteria</taxon>
        <taxon>Pseudomonadati</taxon>
        <taxon>Bacteroidota</taxon>
        <taxon>Flavobacteriia</taxon>
        <taxon>Flavobacteriales</taxon>
        <taxon>Flavobacteriaceae</taxon>
        <taxon>Ichthyenterobacterium</taxon>
    </lineage>
</organism>
<feature type="signal peptide" evidence="1">
    <location>
        <begin position="1"/>
        <end position="18"/>
    </location>
</feature>
<name>A0A420DLK4_9FLAO</name>
<sequence length="295" mass="34020">MRNSIIFIALLFLTNAFAQELNCNVVVNAQQTGNENVQVFKTLERQLQEFVSNTKWTDNTYKPQERIDCNIIINVSDYSGDNFKAELQVQSSRPVYNSSYETPIYNFSDENFSFKYLEFQNLVFNSAQFESNLVSVLAFHIYMIFGLDADTFSLKGGDKYLKQAQTILNYSQQGNYKGWKLEDGNRTRFTLIDNILSPTFKEYRSAMYNYHRNGLDVMNSDAKEGKQQIASTILSLVDMNRRRPNSLMMRVFFDAKAEEIESVFSDGPSVNISEVIDVLNKVAPTHASKWRTINY</sequence>
<evidence type="ECO:0000313" key="2">
    <source>
        <dbReference type="EMBL" id="RKE95081.1"/>
    </source>
</evidence>
<dbReference type="RefSeq" id="WP_120200413.1">
    <property type="nucleotide sequence ID" value="NZ_RAQJ01000002.1"/>
</dbReference>
<comment type="caution">
    <text evidence="2">The sequence shown here is derived from an EMBL/GenBank/DDBJ whole genome shotgun (WGS) entry which is preliminary data.</text>
</comment>
<dbReference type="Pfam" id="PF16119">
    <property type="entry name" value="DUF4835"/>
    <property type="match status" value="1"/>
</dbReference>
<keyword evidence="3" id="KW-1185">Reference proteome</keyword>
<evidence type="ECO:0000256" key="1">
    <source>
        <dbReference type="SAM" id="SignalP"/>
    </source>
</evidence>
<gene>
    <name evidence="2" type="ORF">BXY80_1264</name>
</gene>
<accession>A0A420DLK4</accession>
<protein>
    <submittedName>
        <fullName evidence="2">Uncharacterized protein DUF4835</fullName>
    </submittedName>
</protein>
<feature type="chain" id="PRO_5019083106" evidence="1">
    <location>
        <begin position="19"/>
        <end position="295"/>
    </location>
</feature>